<protein>
    <recommendedName>
        <fullName evidence="3">Catalase</fullName>
    </recommendedName>
</protein>
<keyword evidence="2" id="KW-1185">Reference proteome</keyword>
<comment type="caution">
    <text evidence="1">The sequence shown here is derived from an EMBL/GenBank/DDBJ whole genome shotgun (WGS) entry which is preliminary data.</text>
</comment>
<evidence type="ECO:0000313" key="1">
    <source>
        <dbReference type="EMBL" id="KAK3057654.1"/>
    </source>
</evidence>
<dbReference type="EMBL" id="JAWDJX010000003">
    <property type="protein sequence ID" value="KAK3057654.1"/>
    <property type="molecule type" value="Genomic_DNA"/>
</dbReference>
<dbReference type="Proteomes" id="UP001271007">
    <property type="component" value="Unassembled WGS sequence"/>
</dbReference>
<dbReference type="InterPro" id="IPR020835">
    <property type="entry name" value="Catalase_sf"/>
</dbReference>
<reference evidence="1" key="1">
    <citation type="submission" date="2023-04" db="EMBL/GenBank/DDBJ databases">
        <title>Black Yeasts Isolated from many extreme environments.</title>
        <authorList>
            <person name="Coleine C."/>
            <person name="Stajich J.E."/>
            <person name="Selbmann L."/>
        </authorList>
    </citation>
    <scope>NUCLEOTIDE SEQUENCE</scope>
    <source>
        <strain evidence="1">CCFEE 5312</strain>
    </source>
</reference>
<dbReference type="PANTHER" id="PTHR36195:SF4">
    <property type="entry name" value="DOMAIN PROTEIN, PUTATIVE (AFU_ORTHOLOGUE AFUA_5G01990)-RELATED"/>
    <property type="match status" value="1"/>
</dbReference>
<dbReference type="PANTHER" id="PTHR36195">
    <property type="entry name" value="DOMAIN PROTEIN, PUTATIVE (AFU_ORTHOLOGUE AFUA_5G01990)-RELATED-RELATED"/>
    <property type="match status" value="1"/>
</dbReference>
<name>A0AAJ0GHG6_9PEZI</name>
<accession>A0AAJ0GHG6</accession>
<dbReference type="AlphaFoldDB" id="A0AAJ0GHG6"/>
<evidence type="ECO:0000313" key="2">
    <source>
        <dbReference type="Proteomes" id="UP001271007"/>
    </source>
</evidence>
<dbReference type="SUPFAM" id="SSF56634">
    <property type="entry name" value="Heme-dependent catalase-like"/>
    <property type="match status" value="1"/>
</dbReference>
<organism evidence="1 2">
    <name type="scientific">Extremus antarcticus</name>
    <dbReference type="NCBI Taxonomy" id="702011"/>
    <lineage>
        <taxon>Eukaryota</taxon>
        <taxon>Fungi</taxon>
        <taxon>Dikarya</taxon>
        <taxon>Ascomycota</taxon>
        <taxon>Pezizomycotina</taxon>
        <taxon>Dothideomycetes</taxon>
        <taxon>Dothideomycetidae</taxon>
        <taxon>Mycosphaerellales</taxon>
        <taxon>Extremaceae</taxon>
        <taxon>Extremus</taxon>
    </lineage>
</organism>
<dbReference type="GO" id="GO:0020037">
    <property type="term" value="F:heme binding"/>
    <property type="evidence" value="ECO:0007669"/>
    <property type="project" value="InterPro"/>
</dbReference>
<evidence type="ECO:0008006" key="3">
    <source>
        <dbReference type="Google" id="ProtNLM"/>
    </source>
</evidence>
<gene>
    <name evidence="1" type="ORF">LTR09_001838</name>
</gene>
<dbReference type="Gene3D" id="2.40.180.10">
    <property type="entry name" value="Catalase core domain"/>
    <property type="match status" value="2"/>
</dbReference>
<proteinExistence type="predicted"/>
<sequence>MRVESNLPQHLAQGLFSNGGKEYPLAIRYANEPSFLQDDKAPGPRGCGMKVFDVDGPGGFLDSAGEQTHTQDFTFNNAPLLELKDLPNTLEIFSLREQWFHNPETLKLKLLDREDKDLELAPTTLPNHHFMGYTMYSQSAYRYGDYIANAGSNREQHSIWLREYFQSHDAEFDFRIQLCRNLADQSVEDCSIPWDEEKYPFETVAKVTLPKGQDVFDSKRRAFWDDHMKLNVWYGLEAHRPLGSVNRLRKSLYQASVKKRADLNAAEVKLMSQIP</sequence>